<proteinExistence type="inferred from homology"/>
<dbReference type="Gene3D" id="3.90.25.10">
    <property type="entry name" value="UDP-galactose 4-epimerase, domain 1"/>
    <property type="match status" value="1"/>
</dbReference>
<dbReference type="InterPro" id="IPR036291">
    <property type="entry name" value="NAD(P)-bd_dom_sf"/>
</dbReference>
<evidence type="ECO:0000256" key="1">
    <source>
        <dbReference type="ARBA" id="ARBA00007637"/>
    </source>
</evidence>
<dbReference type="EMBL" id="QFQP01000053">
    <property type="protein sequence ID" value="PZR04705.1"/>
    <property type="molecule type" value="Genomic_DNA"/>
</dbReference>
<sequence>MKIVVTGAAGFIASQIADAYLALGHQVLIVDNLSTGVRKNLNSKAEFFEGDVRSEEAAKAVEAFKPEVLNLHGAQIDVRKSVDVPRFDADTNIGGTLNMVEAGRRGGALTRVVYAASGGSMYGDSKVLPTPETEPVAAVSPYGVSKATGELYLACWRAMYGLHYVALRYANVYGPRQNLHGEAGVVAIFAERLLRGDPCTIYGDGKQTRDFVFVGDVVKANVKALTTDFCGGVNIATSKETDVNRVYELLAKNLGVSTPAKYGPERLGEQRVSVLANGKAKDVLGWVPEYDVDRGMAETIRWYREHR</sequence>
<reference evidence="3 4" key="1">
    <citation type="submission" date="2017-08" db="EMBL/GenBank/DDBJ databases">
        <title>Infants hospitalized years apart are colonized by the same room-sourced microbial strains.</title>
        <authorList>
            <person name="Brooks B."/>
            <person name="Olm M.R."/>
            <person name="Firek B.A."/>
            <person name="Baker R."/>
            <person name="Thomas B.C."/>
            <person name="Morowitz M.J."/>
            <person name="Banfield J.F."/>
        </authorList>
    </citation>
    <scope>NUCLEOTIDE SEQUENCE [LARGE SCALE GENOMIC DNA]</scope>
    <source>
        <strain evidence="3">S2_003_000_R2_14</strain>
    </source>
</reference>
<dbReference type="PANTHER" id="PTHR43000">
    <property type="entry name" value="DTDP-D-GLUCOSE 4,6-DEHYDRATASE-RELATED"/>
    <property type="match status" value="1"/>
</dbReference>
<organism evidence="3 4">
    <name type="scientific">Archangium gephyra</name>
    <dbReference type="NCBI Taxonomy" id="48"/>
    <lineage>
        <taxon>Bacteria</taxon>
        <taxon>Pseudomonadati</taxon>
        <taxon>Myxococcota</taxon>
        <taxon>Myxococcia</taxon>
        <taxon>Myxococcales</taxon>
        <taxon>Cystobacterineae</taxon>
        <taxon>Archangiaceae</taxon>
        <taxon>Archangium</taxon>
    </lineage>
</organism>
<dbReference type="AlphaFoldDB" id="A0A2W5SZJ4"/>
<comment type="caution">
    <text evidence="3">The sequence shown here is derived from an EMBL/GenBank/DDBJ whole genome shotgun (WGS) entry which is preliminary data.</text>
</comment>
<evidence type="ECO:0000259" key="2">
    <source>
        <dbReference type="Pfam" id="PF01370"/>
    </source>
</evidence>
<dbReference type="InterPro" id="IPR001509">
    <property type="entry name" value="Epimerase_deHydtase"/>
</dbReference>
<feature type="domain" description="NAD-dependent epimerase/dehydratase" evidence="2">
    <location>
        <begin position="3"/>
        <end position="227"/>
    </location>
</feature>
<dbReference type="Pfam" id="PF01370">
    <property type="entry name" value="Epimerase"/>
    <property type="match status" value="1"/>
</dbReference>
<evidence type="ECO:0000313" key="4">
    <source>
        <dbReference type="Proteomes" id="UP000249061"/>
    </source>
</evidence>
<comment type="similarity">
    <text evidence="1">Belongs to the NAD(P)-dependent epimerase/dehydratase family.</text>
</comment>
<evidence type="ECO:0000313" key="3">
    <source>
        <dbReference type="EMBL" id="PZR04705.1"/>
    </source>
</evidence>
<dbReference type="SUPFAM" id="SSF51735">
    <property type="entry name" value="NAD(P)-binding Rossmann-fold domains"/>
    <property type="match status" value="1"/>
</dbReference>
<dbReference type="Proteomes" id="UP000249061">
    <property type="component" value="Unassembled WGS sequence"/>
</dbReference>
<gene>
    <name evidence="3" type="ORF">DI536_33700</name>
</gene>
<protein>
    <submittedName>
        <fullName evidence="3">UDP-glucose 4-epimerase</fullName>
    </submittedName>
</protein>
<name>A0A2W5SZJ4_9BACT</name>
<dbReference type="Gene3D" id="3.40.50.720">
    <property type="entry name" value="NAD(P)-binding Rossmann-like Domain"/>
    <property type="match status" value="1"/>
</dbReference>
<accession>A0A2W5SZJ4</accession>